<evidence type="ECO:0000259" key="3">
    <source>
        <dbReference type="Pfam" id="PF00171"/>
    </source>
</evidence>
<evidence type="ECO:0000313" key="5">
    <source>
        <dbReference type="Proteomes" id="UP000184440"/>
    </source>
</evidence>
<evidence type="ECO:0000313" key="4">
    <source>
        <dbReference type="EMBL" id="SHN45431.1"/>
    </source>
</evidence>
<dbReference type="Proteomes" id="UP000184440">
    <property type="component" value="Unassembled WGS sequence"/>
</dbReference>
<dbReference type="SUPFAM" id="SSF53720">
    <property type="entry name" value="ALDH-like"/>
    <property type="match status" value="1"/>
</dbReference>
<dbReference type="EMBL" id="FRCS01000012">
    <property type="protein sequence ID" value="SHN45431.1"/>
    <property type="molecule type" value="Genomic_DNA"/>
</dbReference>
<dbReference type="Gene3D" id="3.40.605.10">
    <property type="entry name" value="Aldehyde Dehydrogenase, Chain A, domain 1"/>
    <property type="match status" value="1"/>
</dbReference>
<dbReference type="AlphaFoldDB" id="A0A1M7RGZ2"/>
<feature type="compositionally biased region" description="Low complexity" evidence="2">
    <location>
        <begin position="28"/>
        <end position="49"/>
    </location>
</feature>
<feature type="domain" description="Aldehyde dehydrogenase" evidence="3">
    <location>
        <begin position="106"/>
        <end position="332"/>
    </location>
</feature>
<name>A0A1M7RGZ2_9ACTN</name>
<dbReference type="PANTHER" id="PTHR11699">
    <property type="entry name" value="ALDEHYDE DEHYDROGENASE-RELATED"/>
    <property type="match status" value="1"/>
</dbReference>
<keyword evidence="1" id="KW-0560">Oxidoreductase</keyword>
<dbReference type="InterPro" id="IPR015590">
    <property type="entry name" value="Aldehyde_DH_dom"/>
</dbReference>
<evidence type="ECO:0000256" key="2">
    <source>
        <dbReference type="SAM" id="MobiDB-lite"/>
    </source>
</evidence>
<dbReference type="STRING" id="134849.SAMN05443668_11243"/>
<evidence type="ECO:0000256" key="1">
    <source>
        <dbReference type="ARBA" id="ARBA00023002"/>
    </source>
</evidence>
<dbReference type="InterPro" id="IPR016162">
    <property type="entry name" value="Ald_DH_N"/>
</dbReference>
<gene>
    <name evidence="4" type="ORF">SAMN05443668_11243</name>
</gene>
<protein>
    <submittedName>
        <fullName evidence="4">Aldehyde dehydrogenase family protein</fullName>
    </submittedName>
</protein>
<proteinExistence type="predicted"/>
<organism evidence="4 5">
    <name type="scientific">Cryptosporangium aurantiacum</name>
    <dbReference type="NCBI Taxonomy" id="134849"/>
    <lineage>
        <taxon>Bacteria</taxon>
        <taxon>Bacillati</taxon>
        <taxon>Actinomycetota</taxon>
        <taxon>Actinomycetes</taxon>
        <taxon>Cryptosporangiales</taxon>
        <taxon>Cryptosporangiaceae</taxon>
        <taxon>Cryptosporangium</taxon>
    </lineage>
</organism>
<feature type="region of interest" description="Disordered" evidence="2">
    <location>
        <begin position="1"/>
        <end position="71"/>
    </location>
</feature>
<dbReference type="GO" id="GO:0016491">
    <property type="term" value="F:oxidoreductase activity"/>
    <property type="evidence" value="ECO:0007669"/>
    <property type="project" value="UniProtKB-KW"/>
</dbReference>
<keyword evidence="5" id="KW-1185">Reference proteome</keyword>
<dbReference type="InterPro" id="IPR016161">
    <property type="entry name" value="Ald_DH/histidinol_DH"/>
</dbReference>
<reference evidence="4 5" key="1">
    <citation type="submission" date="2016-11" db="EMBL/GenBank/DDBJ databases">
        <authorList>
            <person name="Jaros S."/>
            <person name="Januszkiewicz K."/>
            <person name="Wedrychowicz H."/>
        </authorList>
    </citation>
    <scope>NUCLEOTIDE SEQUENCE [LARGE SCALE GENOMIC DNA]</scope>
    <source>
        <strain evidence="4 5">DSM 46144</strain>
    </source>
</reference>
<dbReference type="Pfam" id="PF00171">
    <property type="entry name" value="Aldedh"/>
    <property type="match status" value="1"/>
</dbReference>
<sequence length="365" mass="37869">MTQPNNDGDARPQAKSGAARPTKRTTARKAAPAAPARRGGGRQASASRTETVVTKGVSADALPTSPAAPPRVGMASRLAALAPSARLSVRKTYKLYIGGAFPRSESGRTYPVVDAEGAFVANVARASRKDVRDAVVAAAKAFGGWAARTPYNRGQILYRVAEMLEGRRAQFADELGGPRADAEAAVDAAVDRWVFYAGWADKYAQVVGATNPVAGPYLNLSTPEPTGVVAVLAPPAAPLLGLVSVVAPVIATGNTCVVLASSEHPLAAVTLAEVLATSDLPGGVVNVLTGQAAELGSWLASHEEVRGIDLTGADAEQAAEWEALAAANLKRVRRPDPAEDFTADPPLSRLTTFTETKTVWHPVGI</sequence>
<accession>A0A1M7RGZ2</accession>